<feature type="transmembrane region" description="Helical" evidence="8">
    <location>
        <begin position="499"/>
        <end position="517"/>
    </location>
</feature>
<dbReference type="AlphaFoldDB" id="A0A8H4XGB5"/>
<dbReference type="GO" id="GO:0015798">
    <property type="term" value="P:myo-inositol transport"/>
    <property type="evidence" value="ECO:0007669"/>
    <property type="project" value="UniProtKB-ARBA"/>
</dbReference>
<proteinExistence type="inferred from homology"/>
<dbReference type="Gene3D" id="1.20.1250.20">
    <property type="entry name" value="MFS general substrate transporter like domains"/>
    <property type="match status" value="1"/>
</dbReference>
<organism evidence="10 11">
    <name type="scientific">Fusarium sarcochroum</name>
    <dbReference type="NCBI Taxonomy" id="1208366"/>
    <lineage>
        <taxon>Eukaryota</taxon>
        <taxon>Fungi</taxon>
        <taxon>Dikarya</taxon>
        <taxon>Ascomycota</taxon>
        <taxon>Pezizomycotina</taxon>
        <taxon>Sordariomycetes</taxon>
        <taxon>Hypocreomycetidae</taxon>
        <taxon>Hypocreales</taxon>
        <taxon>Nectriaceae</taxon>
        <taxon>Fusarium</taxon>
        <taxon>Fusarium lateritium species complex</taxon>
    </lineage>
</organism>
<evidence type="ECO:0000313" key="11">
    <source>
        <dbReference type="Proteomes" id="UP000622797"/>
    </source>
</evidence>
<keyword evidence="11" id="KW-1185">Reference proteome</keyword>
<evidence type="ECO:0000256" key="4">
    <source>
        <dbReference type="ARBA" id="ARBA00022692"/>
    </source>
</evidence>
<evidence type="ECO:0000256" key="1">
    <source>
        <dbReference type="ARBA" id="ARBA00004141"/>
    </source>
</evidence>
<dbReference type="OrthoDB" id="5290825at2759"/>
<dbReference type="Pfam" id="PF00083">
    <property type="entry name" value="Sugar_tr"/>
    <property type="match status" value="2"/>
</dbReference>
<feature type="transmembrane region" description="Helical" evidence="8">
    <location>
        <begin position="406"/>
        <end position="428"/>
    </location>
</feature>
<comment type="subcellular location">
    <subcellularLocation>
        <location evidence="1">Membrane</location>
        <topology evidence="1">Multi-pass membrane protein</topology>
    </subcellularLocation>
</comment>
<evidence type="ECO:0000256" key="2">
    <source>
        <dbReference type="ARBA" id="ARBA00010992"/>
    </source>
</evidence>
<dbReference type="EMBL" id="JABEXW010000021">
    <property type="protein sequence ID" value="KAF4973400.1"/>
    <property type="molecule type" value="Genomic_DNA"/>
</dbReference>
<sequence>MAPNSGDDDVERLSRTTNEYPSSSMIEHATRRPSEAYVNLHANVEAKIKNPLSGLPRARLLADVDDFCRKKELDDYRTLIRKGALVAQDPTGYEDIEGDEKLNDQEIQALRDEILHKWRVPFVLYLTVVTCSIGAAVQGWDQTGSNGANLEFPYAFNIGSESIHDKLLVGLVNSAPYIGTAVFGCWLSDPLNSRWGRRGTIFFSANFCLWPVIGSAFCNNWRQLFACRLLLGIGMGTKASTGKLFNLAYEDLESVLDPPSELTYTTIVPIFAAENSPAPIRGAFVMSWQMWTAFGIFLGTCANVAVTKIGHNAWRFQLGSAFIPAVPLMLLIYLCPESPRWYMKKNRYRNAMKSLLRLRNHPIQAARDLYYIHAQLEVELEFIGHAHYAKRFIELFTIPRVRRATVASFVVMIAQQMCGINIIAFYSTSVFRDSGANDNQALLASMGFGLVNFVFAWPAIWTIDTFGRRSLLLFTFPQMAWTLLAAGLCTLIPGTGGAHMAMVAFFVYLFAAFYSPGEGPVPYTYSAEVFPLSHREVGMSWAVATCLGWAAVLSITFPLMLARLHAIGAFCMYAGFNIIALVMIFLLLPETKQRTLEELDYIFAVPTRVFMRYQVTKVLPWWFRRWILFQRDASLEPLYQFDVGEPEDSHSSDFGYENDKAKVELKDTIGLTSGVQTTR</sequence>
<evidence type="ECO:0000256" key="8">
    <source>
        <dbReference type="SAM" id="Phobius"/>
    </source>
</evidence>
<dbReference type="SUPFAM" id="SSF103473">
    <property type="entry name" value="MFS general substrate transporter"/>
    <property type="match status" value="2"/>
</dbReference>
<comment type="similarity">
    <text evidence="2">Belongs to the major facilitator superfamily. Sugar transporter (TC 2.A.1.1) family.</text>
</comment>
<dbReference type="GO" id="GO:0016020">
    <property type="term" value="C:membrane"/>
    <property type="evidence" value="ECO:0007669"/>
    <property type="project" value="UniProtKB-SubCell"/>
</dbReference>
<keyword evidence="6 8" id="KW-0472">Membrane</keyword>
<dbReference type="InterPro" id="IPR036259">
    <property type="entry name" value="MFS_trans_sf"/>
</dbReference>
<evidence type="ECO:0000313" key="10">
    <source>
        <dbReference type="EMBL" id="KAF4973400.1"/>
    </source>
</evidence>
<protein>
    <recommendedName>
        <fullName evidence="9">Major facilitator superfamily (MFS) profile domain-containing protein</fullName>
    </recommendedName>
</protein>
<keyword evidence="4 8" id="KW-0812">Transmembrane</keyword>
<evidence type="ECO:0000256" key="3">
    <source>
        <dbReference type="ARBA" id="ARBA00022448"/>
    </source>
</evidence>
<dbReference type="Proteomes" id="UP000622797">
    <property type="component" value="Unassembled WGS sequence"/>
</dbReference>
<feature type="transmembrane region" description="Helical" evidence="8">
    <location>
        <begin position="316"/>
        <end position="335"/>
    </location>
</feature>
<evidence type="ECO:0000259" key="9">
    <source>
        <dbReference type="PROSITE" id="PS50850"/>
    </source>
</evidence>
<dbReference type="PANTHER" id="PTHR48020:SF40">
    <property type="entry name" value="MAJOR FACILITATOR SUPERFAMILY (MFS) PROFILE DOMAIN-CONTAINING PROTEIN"/>
    <property type="match status" value="1"/>
</dbReference>
<dbReference type="FunFam" id="1.20.1250.20:FF:001031">
    <property type="entry name" value="AGL277Wp"/>
    <property type="match status" value="1"/>
</dbReference>
<dbReference type="PROSITE" id="PS50850">
    <property type="entry name" value="MFS"/>
    <property type="match status" value="1"/>
</dbReference>
<dbReference type="NCBIfam" id="TIGR00879">
    <property type="entry name" value="SP"/>
    <property type="match status" value="1"/>
</dbReference>
<dbReference type="PANTHER" id="PTHR48020">
    <property type="entry name" value="PROTON MYO-INOSITOL COTRANSPORTER"/>
    <property type="match status" value="1"/>
</dbReference>
<feature type="compositionally biased region" description="Acidic residues" evidence="7">
    <location>
        <begin position="1"/>
        <end position="10"/>
    </location>
</feature>
<evidence type="ECO:0000256" key="5">
    <source>
        <dbReference type="ARBA" id="ARBA00022989"/>
    </source>
</evidence>
<dbReference type="GO" id="GO:0015791">
    <property type="term" value="P:polyol transmembrane transport"/>
    <property type="evidence" value="ECO:0007669"/>
    <property type="project" value="UniProtKB-ARBA"/>
</dbReference>
<dbReference type="InterPro" id="IPR020846">
    <property type="entry name" value="MFS_dom"/>
</dbReference>
<reference evidence="10" key="2">
    <citation type="submission" date="2020-05" db="EMBL/GenBank/DDBJ databases">
        <authorList>
            <person name="Kim H.-S."/>
            <person name="Proctor R.H."/>
            <person name="Brown D.W."/>
        </authorList>
    </citation>
    <scope>NUCLEOTIDE SEQUENCE</scope>
    <source>
        <strain evidence="10">NRRL 20472</strain>
    </source>
</reference>
<feature type="transmembrane region" description="Helical" evidence="8">
    <location>
        <begin position="567"/>
        <end position="588"/>
    </location>
</feature>
<dbReference type="InterPro" id="IPR050814">
    <property type="entry name" value="Myo-inositol_Transporter"/>
</dbReference>
<keyword evidence="3" id="KW-0813">Transport</keyword>
<dbReference type="InterPro" id="IPR005828">
    <property type="entry name" value="MFS_sugar_transport-like"/>
</dbReference>
<gene>
    <name evidence="10" type="ORF">FSARC_294</name>
</gene>
<feature type="region of interest" description="Disordered" evidence="7">
    <location>
        <begin position="1"/>
        <end position="28"/>
    </location>
</feature>
<dbReference type="GO" id="GO:0022857">
    <property type="term" value="F:transmembrane transporter activity"/>
    <property type="evidence" value="ECO:0007669"/>
    <property type="project" value="InterPro"/>
</dbReference>
<evidence type="ECO:0000256" key="7">
    <source>
        <dbReference type="SAM" id="MobiDB-lite"/>
    </source>
</evidence>
<feature type="domain" description="Major facilitator superfamily (MFS) profile" evidence="9">
    <location>
        <begin position="127"/>
        <end position="592"/>
    </location>
</feature>
<keyword evidence="5 8" id="KW-1133">Transmembrane helix</keyword>
<feature type="transmembrane region" description="Helical" evidence="8">
    <location>
        <begin position="440"/>
        <end position="459"/>
    </location>
</feature>
<dbReference type="PRINTS" id="PR00171">
    <property type="entry name" value="SUGRTRNSPORT"/>
</dbReference>
<feature type="compositionally biased region" description="Polar residues" evidence="7">
    <location>
        <begin position="15"/>
        <end position="25"/>
    </location>
</feature>
<comment type="caution">
    <text evidence="10">The sequence shown here is derived from an EMBL/GenBank/DDBJ whole genome shotgun (WGS) entry which is preliminary data.</text>
</comment>
<feature type="transmembrane region" description="Helical" evidence="8">
    <location>
        <begin position="120"/>
        <end position="140"/>
    </location>
</feature>
<reference evidence="10" key="1">
    <citation type="journal article" date="2020" name="BMC Genomics">
        <title>Correction to: Identification and distribution of gene clusters required for synthesis of sphingolipid metabolism inhibitors in diverse species of the filamentous fungus Fusarium.</title>
        <authorList>
            <person name="Kim H.S."/>
            <person name="Lohmar J.M."/>
            <person name="Busman M."/>
            <person name="Brown D.W."/>
            <person name="Naumann T.A."/>
            <person name="Divon H.H."/>
            <person name="Lysoe E."/>
            <person name="Uhlig S."/>
            <person name="Proctor R.H."/>
        </authorList>
    </citation>
    <scope>NUCLEOTIDE SEQUENCE</scope>
    <source>
        <strain evidence="10">NRRL 20472</strain>
    </source>
</reference>
<accession>A0A8H4XGB5</accession>
<name>A0A8H4XGB5_9HYPO</name>
<feature type="transmembrane region" description="Helical" evidence="8">
    <location>
        <begin position="290"/>
        <end position="310"/>
    </location>
</feature>
<dbReference type="InterPro" id="IPR003663">
    <property type="entry name" value="Sugar/inositol_transpt"/>
</dbReference>
<feature type="transmembrane region" description="Helical" evidence="8">
    <location>
        <begin position="538"/>
        <end position="561"/>
    </location>
</feature>
<evidence type="ECO:0000256" key="6">
    <source>
        <dbReference type="ARBA" id="ARBA00023136"/>
    </source>
</evidence>
<feature type="transmembrane region" description="Helical" evidence="8">
    <location>
        <begin position="471"/>
        <end position="493"/>
    </location>
</feature>